<gene>
    <name evidence="5" type="ORF">GCM10022204_41380</name>
</gene>
<reference evidence="6" key="1">
    <citation type="journal article" date="2019" name="Int. J. Syst. Evol. Microbiol.">
        <title>The Global Catalogue of Microorganisms (GCM) 10K type strain sequencing project: providing services to taxonomists for standard genome sequencing and annotation.</title>
        <authorList>
            <consortium name="The Broad Institute Genomics Platform"/>
            <consortium name="The Broad Institute Genome Sequencing Center for Infectious Disease"/>
            <person name="Wu L."/>
            <person name="Ma J."/>
        </authorList>
    </citation>
    <scope>NUCLEOTIDE SEQUENCE [LARGE SCALE GENOMIC DNA]</scope>
    <source>
        <strain evidence="6">JCM 16548</strain>
    </source>
</reference>
<evidence type="ECO:0000256" key="3">
    <source>
        <dbReference type="ARBA" id="ARBA00023163"/>
    </source>
</evidence>
<keyword evidence="3" id="KW-0804">Transcription</keyword>
<dbReference type="InterPro" id="IPR011991">
    <property type="entry name" value="ArsR-like_HTH"/>
</dbReference>
<evidence type="ECO:0000313" key="5">
    <source>
        <dbReference type="EMBL" id="GAA3717191.1"/>
    </source>
</evidence>
<dbReference type="PANTHER" id="PTHR33154:SF33">
    <property type="entry name" value="TRANSCRIPTIONAL REPRESSOR SDPR"/>
    <property type="match status" value="1"/>
</dbReference>
<keyword evidence="2" id="KW-0238">DNA-binding</keyword>
<proteinExistence type="predicted"/>
<evidence type="ECO:0000313" key="6">
    <source>
        <dbReference type="Proteomes" id="UP001500051"/>
    </source>
</evidence>
<dbReference type="Gene3D" id="1.10.10.10">
    <property type="entry name" value="Winged helix-like DNA-binding domain superfamily/Winged helix DNA-binding domain"/>
    <property type="match status" value="1"/>
</dbReference>
<accession>A0ABP7EDX4</accession>
<dbReference type="Pfam" id="PF01022">
    <property type="entry name" value="HTH_5"/>
    <property type="match status" value="1"/>
</dbReference>
<organism evidence="5 6">
    <name type="scientific">Microlunatus aurantiacus</name>
    <dbReference type="NCBI Taxonomy" id="446786"/>
    <lineage>
        <taxon>Bacteria</taxon>
        <taxon>Bacillati</taxon>
        <taxon>Actinomycetota</taxon>
        <taxon>Actinomycetes</taxon>
        <taxon>Propionibacteriales</taxon>
        <taxon>Propionibacteriaceae</taxon>
        <taxon>Microlunatus</taxon>
    </lineage>
</organism>
<keyword evidence="6" id="KW-1185">Reference proteome</keyword>
<dbReference type="NCBIfam" id="NF033788">
    <property type="entry name" value="HTH_metalloreg"/>
    <property type="match status" value="1"/>
</dbReference>
<comment type="caution">
    <text evidence="5">The sequence shown here is derived from an EMBL/GenBank/DDBJ whole genome shotgun (WGS) entry which is preliminary data.</text>
</comment>
<dbReference type="InterPro" id="IPR051081">
    <property type="entry name" value="HTH_MetalResp_TranReg"/>
</dbReference>
<dbReference type="InterPro" id="IPR036388">
    <property type="entry name" value="WH-like_DNA-bd_sf"/>
</dbReference>
<evidence type="ECO:0000256" key="2">
    <source>
        <dbReference type="ARBA" id="ARBA00023125"/>
    </source>
</evidence>
<dbReference type="InterPro" id="IPR001845">
    <property type="entry name" value="HTH_ArsR_DNA-bd_dom"/>
</dbReference>
<dbReference type="PROSITE" id="PS50987">
    <property type="entry name" value="HTH_ARSR_2"/>
    <property type="match status" value="1"/>
</dbReference>
<dbReference type="PANTHER" id="PTHR33154">
    <property type="entry name" value="TRANSCRIPTIONAL REGULATOR, ARSR FAMILY"/>
    <property type="match status" value="1"/>
</dbReference>
<protein>
    <recommendedName>
        <fullName evidence="4">HTH arsR-type domain-containing protein</fullName>
    </recommendedName>
</protein>
<evidence type="ECO:0000259" key="4">
    <source>
        <dbReference type="PROSITE" id="PS50987"/>
    </source>
</evidence>
<dbReference type="Proteomes" id="UP001500051">
    <property type="component" value="Unassembled WGS sequence"/>
</dbReference>
<dbReference type="EMBL" id="BAAAYX010000023">
    <property type="protein sequence ID" value="GAA3717191.1"/>
    <property type="molecule type" value="Genomic_DNA"/>
</dbReference>
<feature type="domain" description="HTH arsR-type" evidence="4">
    <location>
        <begin position="39"/>
        <end position="133"/>
    </location>
</feature>
<dbReference type="SUPFAM" id="SSF46785">
    <property type="entry name" value="Winged helix' DNA-binding domain"/>
    <property type="match status" value="1"/>
</dbReference>
<dbReference type="PRINTS" id="PR00778">
    <property type="entry name" value="HTHARSR"/>
</dbReference>
<sequence length="153" mass="16183">MSRDSIRFISIASLPCQTTVLQCYSPAVMISTEGLPLTSDPVGAAAAEALFHGLADRTRLQIVQRLARGEARVTDLVAELALPQSTVSKHLGCLRECGLVAGRPEGRQTFYSLTRPELFTLLEVAESLLAATGYAVALCPTYGGTDGTGEAGR</sequence>
<dbReference type="InterPro" id="IPR036390">
    <property type="entry name" value="WH_DNA-bd_sf"/>
</dbReference>
<keyword evidence="1" id="KW-0805">Transcription regulation</keyword>
<dbReference type="SMART" id="SM00418">
    <property type="entry name" value="HTH_ARSR"/>
    <property type="match status" value="1"/>
</dbReference>
<dbReference type="CDD" id="cd00090">
    <property type="entry name" value="HTH_ARSR"/>
    <property type="match status" value="1"/>
</dbReference>
<evidence type="ECO:0000256" key="1">
    <source>
        <dbReference type="ARBA" id="ARBA00023015"/>
    </source>
</evidence>
<name>A0ABP7EDX4_9ACTN</name>